<dbReference type="HOGENOM" id="CLU_311733_0_0_1"/>
<dbReference type="InParanoid" id="L2GV38"/>
<dbReference type="AlphaFoldDB" id="L2GV38"/>
<protein>
    <submittedName>
        <fullName evidence="1">Uncharacterized protein</fullName>
    </submittedName>
</protein>
<dbReference type="VEuPathDB" id="MicrosporidiaDB:VCUG_01016"/>
<accession>L2GV38</accession>
<sequence>MLAGARKELNIIMGYILKFCSSGELQESNHLICRDLKETRLEAIAMNSGAAHHLVSVYDYDAVRDELGVFHACDRRTGAVCCSGEDKHAESVSLEIARMDRRANYRVIELPVTRALYSKLQKLTHANLDVDLTDIEVYHTLMCLLFCWDEPEVIAFVICSHFQSNPSSYQRLLAYDAERNRCGGSGAQACTLSQALLHLGTVIRSGISFHLASSEFFSETAFSGHHDNKKALSMRLLLHELQVGVFINFLFMSSAFLAANDRLLAEKFNYDEDVSRLEVQINFLEQSQCCDGEADSKAVLQQRLAGVADSKFLKLRNVVRIVLNLGTIDFMPQFNCLTGLTNKLSVRYFHPRERCYSAIPSTLPEVEVSFTSSISQGCTCYLSNNLTVLTISNAMISHNLSFEPNMRVLRLKNTRICDGQCIVLNTQLKLAEFVDVNGSISPCGNGCCGTVCLDQSLGGSFSYEVDEANSKVKLSITSAIADGVELEHNVTDIVLDCVTVNEEEVLTLNSGFTSLSIHGCTGRINFLGFMNLAELPFAQDVGFDYSVDEGEGSALVVIDGLELDCDTEMNLQITCTELVDVRTGTHCLFIECQNYPCRLSLQSCTGKFVLAGARSLERLSIVLNDQDNFILDFEEDLSMLRHLSLSYHSIHEKLIERILRLGVRLEELVIHCSDPDYAEHHSNLGADEAPLGEQEETLDGMEIGNDQHEVTQSPDNMGKRVSDDGQNVLFRHFMENTSVQRTLRSLEVTGFGVAVFGCETLSCFLNLSELHISFYSRDLNFILESLPVKISSLTAVCRTGCYGGHQSMNISARACMKLKGHPMLRVLHINGCSIGNIEVLLENLPMQLESLSLTLSRSKYGSNGKSLSKVCLVELILNFSDWCPSGLLPGEMDKHKELEELLIFFSNYVHLTCAKTVVCAYNGQGYDIDLNKFNFFNGCSQA</sequence>
<name>L2GV38_VAVCU</name>
<organism evidence="1 2">
    <name type="scientific">Vavraia culicis (isolate floridensis)</name>
    <name type="common">Microsporidian parasite</name>
    <dbReference type="NCBI Taxonomy" id="948595"/>
    <lineage>
        <taxon>Eukaryota</taxon>
        <taxon>Fungi</taxon>
        <taxon>Fungi incertae sedis</taxon>
        <taxon>Microsporidia</taxon>
        <taxon>Pleistophoridae</taxon>
        <taxon>Vavraia</taxon>
    </lineage>
</organism>
<dbReference type="OrthoDB" id="10495330at2759"/>
<keyword evidence="2" id="KW-1185">Reference proteome</keyword>
<dbReference type="RefSeq" id="XP_008074036.1">
    <property type="nucleotide sequence ID" value="XM_008075845.1"/>
</dbReference>
<evidence type="ECO:0000313" key="1">
    <source>
        <dbReference type="EMBL" id="ELA47484.1"/>
    </source>
</evidence>
<dbReference type="EMBL" id="GL877417">
    <property type="protein sequence ID" value="ELA47484.1"/>
    <property type="molecule type" value="Genomic_DNA"/>
</dbReference>
<evidence type="ECO:0000313" key="2">
    <source>
        <dbReference type="Proteomes" id="UP000011081"/>
    </source>
</evidence>
<reference evidence="2" key="1">
    <citation type="submission" date="2011-03" db="EMBL/GenBank/DDBJ databases">
        <title>The genome sequence of Vavraia culicis strain floridensis.</title>
        <authorList>
            <consortium name="The Broad Institute Genome Sequencing Platform"/>
            <person name="Cuomo C."/>
            <person name="Becnel J."/>
            <person name="Sanscrainte N."/>
            <person name="Young S.K."/>
            <person name="Zeng Q."/>
            <person name="Gargeya S."/>
            <person name="Fitzgerald M."/>
            <person name="Haas B."/>
            <person name="Abouelleil A."/>
            <person name="Alvarado L."/>
            <person name="Arachchi H.M."/>
            <person name="Berlin A."/>
            <person name="Chapman S.B."/>
            <person name="Gearin G."/>
            <person name="Goldberg J."/>
            <person name="Griggs A."/>
            <person name="Gujja S."/>
            <person name="Hansen M."/>
            <person name="Heiman D."/>
            <person name="Howarth C."/>
            <person name="Larimer J."/>
            <person name="Lui A."/>
            <person name="MacDonald P.J.P."/>
            <person name="McCowen C."/>
            <person name="Montmayeur A."/>
            <person name="Murphy C."/>
            <person name="Neiman D."/>
            <person name="Pearson M."/>
            <person name="Priest M."/>
            <person name="Roberts A."/>
            <person name="Saif S."/>
            <person name="Shea T."/>
            <person name="Sisk P."/>
            <person name="Stolte C."/>
            <person name="Sykes S."/>
            <person name="Wortman J."/>
            <person name="Nusbaum C."/>
            <person name="Birren B."/>
        </authorList>
    </citation>
    <scope>NUCLEOTIDE SEQUENCE [LARGE SCALE GENOMIC DNA]</scope>
    <source>
        <strain evidence="2">floridensis</strain>
    </source>
</reference>
<dbReference type="GeneID" id="19878898"/>
<gene>
    <name evidence="1" type="ORF">VCUG_01016</name>
</gene>
<dbReference type="SUPFAM" id="SSF52047">
    <property type="entry name" value="RNI-like"/>
    <property type="match status" value="1"/>
</dbReference>
<proteinExistence type="predicted"/>
<dbReference type="Proteomes" id="UP000011081">
    <property type="component" value="Unassembled WGS sequence"/>
</dbReference>
<dbReference type="OMA" id="ISARACM"/>